<dbReference type="Gene3D" id="2.40.50.100">
    <property type="match status" value="1"/>
</dbReference>
<sequence>MALVKVAFFADTSAETADPAFPTGQIVEPQTAVTLGTVENNVTLTGTVAADAAVPIKATLAGEVRKLLVTPGQAVAAGTPILTLRAETPNADGTAMITKTETVVSPAAGTLSSLPALVGQVFAVGDAVGQVAPPTFGITGTLPAEQLYRLLNQPTEAQVTIAGGPAPFACTGLTITSPLAGATPEDGATADSGPTVHCNVPPEVTVFAGLSADLVIGGGTAENVLVVPITAVEGTAGTGNVYFVLENGETEVRPVTLGLNDGVNVEVLSGLAENDMILQFVPGATAPGCTVQPDGSEYCEGGGGAMVGR</sequence>
<dbReference type="Pfam" id="PF25967">
    <property type="entry name" value="RND-MFP_C"/>
    <property type="match status" value="1"/>
</dbReference>
<reference evidence="2 3" key="1">
    <citation type="submission" date="2020-08" db="EMBL/GenBank/DDBJ databases">
        <title>Sequencing the genomes of 1000 actinobacteria strains.</title>
        <authorList>
            <person name="Klenk H.-P."/>
        </authorList>
    </citation>
    <scope>NUCLEOTIDE SEQUENCE [LARGE SCALE GENOMIC DNA]</scope>
    <source>
        <strain evidence="2 3">DSM 105784</strain>
    </source>
</reference>
<evidence type="ECO:0000313" key="3">
    <source>
        <dbReference type="Proteomes" id="UP000536685"/>
    </source>
</evidence>
<dbReference type="InterPro" id="IPR011053">
    <property type="entry name" value="Single_hybrid_motif"/>
</dbReference>
<keyword evidence="3" id="KW-1185">Reference proteome</keyword>
<evidence type="ECO:0000313" key="2">
    <source>
        <dbReference type="EMBL" id="MBB5842804.1"/>
    </source>
</evidence>
<dbReference type="GO" id="GO:1990281">
    <property type="term" value="C:efflux pump complex"/>
    <property type="evidence" value="ECO:0007669"/>
    <property type="project" value="TreeGrafter"/>
</dbReference>
<dbReference type="PANTHER" id="PTHR30469">
    <property type="entry name" value="MULTIDRUG RESISTANCE PROTEIN MDTA"/>
    <property type="match status" value="1"/>
</dbReference>
<dbReference type="AlphaFoldDB" id="A0A841AK63"/>
<protein>
    <submittedName>
        <fullName evidence="2">Multidrug efflux pump subunit AcrA (Membrane-fusion protein)</fullName>
    </submittedName>
</protein>
<name>A0A841AK63_9MICO</name>
<dbReference type="Gene3D" id="2.40.420.20">
    <property type="match status" value="1"/>
</dbReference>
<dbReference type="RefSeq" id="WP_184234497.1">
    <property type="nucleotide sequence ID" value="NZ_JACHMJ010000001.1"/>
</dbReference>
<dbReference type="Proteomes" id="UP000536685">
    <property type="component" value="Unassembled WGS sequence"/>
</dbReference>
<comment type="caution">
    <text evidence="2">The sequence shown here is derived from an EMBL/GenBank/DDBJ whole genome shotgun (WGS) entry which is preliminary data.</text>
</comment>
<organism evidence="2 3">
    <name type="scientific">Conyzicola lurida</name>
    <dbReference type="NCBI Taxonomy" id="1172621"/>
    <lineage>
        <taxon>Bacteria</taxon>
        <taxon>Bacillati</taxon>
        <taxon>Actinomycetota</taxon>
        <taxon>Actinomycetes</taxon>
        <taxon>Micrococcales</taxon>
        <taxon>Microbacteriaceae</taxon>
        <taxon>Conyzicola</taxon>
    </lineage>
</organism>
<dbReference type="SUPFAM" id="SSF51230">
    <property type="entry name" value="Single hybrid motif"/>
    <property type="match status" value="1"/>
</dbReference>
<dbReference type="GO" id="GO:0015562">
    <property type="term" value="F:efflux transmembrane transporter activity"/>
    <property type="evidence" value="ECO:0007669"/>
    <property type="project" value="TreeGrafter"/>
</dbReference>
<dbReference type="EMBL" id="JACHMJ010000001">
    <property type="protein sequence ID" value="MBB5842804.1"/>
    <property type="molecule type" value="Genomic_DNA"/>
</dbReference>
<evidence type="ECO:0000259" key="1">
    <source>
        <dbReference type="Pfam" id="PF25967"/>
    </source>
</evidence>
<proteinExistence type="predicted"/>
<dbReference type="PANTHER" id="PTHR30469:SF33">
    <property type="entry name" value="SLR1207 PROTEIN"/>
    <property type="match status" value="1"/>
</dbReference>
<gene>
    <name evidence="2" type="ORF">HD599_001127</name>
</gene>
<feature type="domain" description="Multidrug resistance protein MdtA-like C-terminal permuted SH3" evidence="1">
    <location>
        <begin position="223"/>
        <end position="275"/>
    </location>
</feature>
<dbReference type="InterPro" id="IPR058627">
    <property type="entry name" value="MdtA-like_C"/>
</dbReference>
<accession>A0A841AK63</accession>